<keyword evidence="9" id="KW-0051">Antiviral defense</keyword>
<feature type="domain" description="Helicase C-terminal" evidence="11">
    <location>
        <begin position="477"/>
        <end position="633"/>
    </location>
</feature>
<evidence type="ECO:0000256" key="9">
    <source>
        <dbReference type="ARBA" id="ARBA00023118"/>
    </source>
</evidence>
<dbReference type="InterPro" id="IPR038257">
    <property type="entry name" value="CRISPR-assoc_Cas3_HD_sf"/>
</dbReference>
<keyword evidence="4" id="KW-0479">Metal-binding</keyword>
<sequence length="799" mass="91275">MSYIAHIRSSDGKVQTVREHLLGVERLSGYFGDKIGVGNVASIAGLLHDVGKNSPAFRDYILEAVQNPNHPPKRGSVDHSTAGGKLLYEKFHNDDQPISRQLIAEILGNVIISHHSGLQDFLSPDLSSDYLRRVKEKVIDDFRGMVEEFYTSTSSYKALEQKMKSSENELIDVIKRNPQSQRLTLMFLTKYIFSCLIDADRTDSRYFEENTAMNTPHDNPKLFEQYHSKLTEYLNKLSANKHSQSKINQLRADMSQQCEDFARNPSGIYTLSIPTGGGKTLASLRYALKHSLTFGKERIIYVVPYTTIIEQNAQEVRRILEDDVNILEHHSNVVTEEESTGDYRYAKDKPLTLAKDNWESPIIFTTMVQFLNTIYSNSTRNSRRMHNLANSVIIFDEVQSLPIKCTSLLNEALNFLNKVCRSSILLCTATQPALDFVEEKVDSIDGEVIQNLDEISGAFKRVEAVDRTNSKGWGTEDLSQFILDQMEVNPNILIILNTKTVVRKLFNQLKEDDPDLLIYHLSTSMCAAHRQNTLEKVKHCLEKGEKVVCLSTQLIEAGVDISFDCVIRSLAGLDSIAQAMGRCNRHGKHDLRYTYIINHNEENLNHLKTIKIGAEITGKMLRDQMYIQYTEGLLSPKMIRFYFENFYRELENELDYYVPSLDNYIFHLLSQNEKYMKAYVHKKGEKLPLQLHTSTKTAGKYFNVIDQQTTSVLVPYEGEGKEIIAELNGDPSIEEMSALLKKVQPYMVNVYDHELNELSKQQSVVHLWEGRILALQENAYDREFGVTIAEEGKMDPHFI</sequence>
<dbReference type="InterPro" id="IPR001650">
    <property type="entry name" value="Helicase_C-like"/>
</dbReference>
<dbReference type="SMART" id="SM00490">
    <property type="entry name" value="HELICc"/>
    <property type="match status" value="1"/>
</dbReference>
<dbReference type="EMBL" id="CP095075">
    <property type="protein sequence ID" value="UOR13572.1"/>
    <property type="molecule type" value="Genomic_DNA"/>
</dbReference>
<comment type="similarity">
    <text evidence="2">In the central section; belongs to the CRISPR-associated helicase Cas3 family.</text>
</comment>
<evidence type="ECO:0000256" key="5">
    <source>
        <dbReference type="ARBA" id="ARBA00022741"/>
    </source>
</evidence>
<dbReference type="Gene3D" id="1.10.3210.30">
    <property type="match status" value="1"/>
</dbReference>
<feature type="domain" description="Helicase ATP-binding" evidence="10">
    <location>
        <begin position="260"/>
        <end position="449"/>
    </location>
</feature>
<dbReference type="CDD" id="cd17930">
    <property type="entry name" value="DEXHc_cas3"/>
    <property type="match status" value="1"/>
</dbReference>
<name>A0ABY4HGR9_9BACI</name>
<evidence type="ECO:0000259" key="12">
    <source>
        <dbReference type="PROSITE" id="PS51643"/>
    </source>
</evidence>
<dbReference type="Gene3D" id="3.40.50.300">
    <property type="entry name" value="P-loop containing nucleotide triphosphate hydrolases"/>
    <property type="match status" value="2"/>
</dbReference>
<evidence type="ECO:0000256" key="7">
    <source>
        <dbReference type="ARBA" id="ARBA00022806"/>
    </source>
</evidence>
<evidence type="ECO:0000259" key="10">
    <source>
        <dbReference type="PROSITE" id="PS51192"/>
    </source>
</evidence>
<keyword evidence="14" id="KW-1185">Reference proteome</keyword>
<dbReference type="InterPro" id="IPR006483">
    <property type="entry name" value="CRISPR-assoc_Cas3_HD"/>
</dbReference>
<keyword evidence="7" id="KW-0347">Helicase</keyword>
<accession>A0ABY4HGR9</accession>
<dbReference type="CDD" id="cd09641">
    <property type="entry name" value="Cas3''_I"/>
    <property type="match status" value="1"/>
</dbReference>
<comment type="similarity">
    <text evidence="1">In the N-terminal section; belongs to the CRISPR-associated nuclease Cas3-HD family.</text>
</comment>
<dbReference type="PANTHER" id="PTHR47962">
    <property type="entry name" value="ATP-DEPENDENT HELICASE LHR-RELATED-RELATED"/>
    <property type="match status" value="1"/>
</dbReference>
<dbReference type="InterPro" id="IPR054712">
    <property type="entry name" value="Cas3-like_dom"/>
</dbReference>
<dbReference type="Proteomes" id="UP000830326">
    <property type="component" value="Chromosome"/>
</dbReference>
<keyword evidence="5" id="KW-0547">Nucleotide-binding</keyword>
<dbReference type="Pfam" id="PF00270">
    <property type="entry name" value="DEAD"/>
    <property type="match status" value="1"/>
</dbReference>
<dbReference type="InterPro" id="IPR006474">
    <property type="entry name" value="Helicase_Cas3_CRISPR-ass_core"/>
</dbReference>
<dbReference type="PANTHER" id="PTHR47962:SF5">
    <property type="entry name" value="ATP-DEPENDENT HELICASE LHR-RELATED"/>
    <property type="match status" value="1"/>
</dbReference>
<keyword evidence="6" id="KW-0378">Hydrolase</keyword>
<dbReference type="InterPro" id="IPR027417">
    <property type="entry name" value="P-loop_NTPase"/>
</dbReference>
<dbReference type="InterPro" id="IPR014001">
    <property type="entry name" value="Helicase_ATP-bd"/>
</dbReference>
<dbReference type="NCBIfam" id="TIGR01596">
    <property type="entry name" value="cas3_HD"/>
    <property type="match status" value="1"/>
</dbReference>
<gene>
    <name evidence="13" type="primary">cas3</name>
    <name evidence="13" type="ORF">MUO15_09020</name>
</gene>
<protein>
    <submittedName>
        <fullName evidence="13">CRISPR-associated helicase Cas3</fullName>
    </submittedName>
</protein>
<evidence type="ECO:0000256" key="3">
    <source>
        <dbReference type="ARBA" id="ARBA00022722"/>
    </source>
</evidence>
<organism evidence="13 14">
    <name type="scientific">Halobacillus amylolyticus</name>
    <dbReference type="NCBI Taxonomy" id="2932259"/>
    <lineage>
        <taxon>Bacteria</taxon>
        <taxon>Bacillati</taxon>
        <taxon>Bacillota</taxon>
        <taxon>Bacilli</taxon>
        <taxon>Bacillales</taxon>
        <taxon>Bacillaceae</taxon>
        <taxon>Halobacillus</taxon>
    </lineage>
</organism>
<evidence type="ECO:0000256" key="8">
    <source>
        <dbReference type="ARBA" id="ARBA00022840"/>
    </source>
</evidence>
<dbReference type="SUPFAM" id="SSF52540">
    <property type="entry name" value="P-loop containing nucleoside triphosphate hydrolases"/>
    <property type="match status" value="1"/>
</dbReference>
<dbReference type="RefSeq" id="WP_245035213.1">
    <property type="nucleotide sequence ID" value="NZ_CP095075.1"/>
</dbReference>
<dbReference type="NCBIfam" id="TIGR01587">
    <property type="entry name" value="cas3_core"/>
    <property type="match status" value="1"/>
</dbReference>
<dbReference type="InterPro" id="IPR006674">
    <property type="entry name" value="HD_domain"/>
</dbReference>
<dbReference type="InterPro" id="IPR052511">
    <property type="entry name" value="ATP-dep_Helicase"/>
</dbReference>
<dbReference type="InterPro" id="IPR011545">
    <property type="entry name" value="DEAD/DEAH_box_helicase_dom"/>
</dbReference>
<evidence type="ECO:0000313" key="14">
    <source>
        <dbReference type="Proteomes" id="UP000830326"/>
    </source>
</evidence>
<evidence type="ECO:0000256" key="2">
    <source>
        <dbReference type="ARBA" id="ARBA00009046"/>
    </source>
</evidence>
<dbReference type="PROSITE" id="PS51192">
    <property type="entry name" value="HELICASE_ATP_BIND_1"/>
    <property type="match status" value="1"/>
</dbReference>
<dbReference type="SMART" id="SM00487">
    <property type="entry name" value="DEXDc"/>
    <property type="match status" value="1"/>
</dbReference>
<proteinExistence type="inferred from homology"/>
<reference evidence="13" key="1">
    <citation type="submission" date="2022-04" db="EMBL/GenBank/DDBJ databases">
        <title>Halobacillus sp. isolated from saltern.</title>
        <authorList>
            <person name="Won M."/>
            <person name="Lee C.-M."/>
            <person name="Woen H.-Y."/>
            <person name="Kwon S.-W."/>
        </authorList>
    </citation>
    <scope>NUCLEOTIDE SEQUENCE</scope>
    <source>
        <strain evidence="13">SSHM10-5</strain>
    </source>
</reference>
<evidence type="ECO:0000256" key="6">
    <source>
        <dbReference type="ARBA" id="ARBA00022801"/>
    </source>
</evidence>
<dbReference type="PROSITE" id="PS51194">
    <property type="entry name" value="HELICASE_CTER"/>
    <property type="match status" value="1"/>
</dbReference>
<keyword evidence="3" id="KW-0540">Nuclease</keyword>
<evidence type="ECO:0000256" key="1">
    <source>
        <dbReference type="ARBA" id="ARBA00006847"/>
    </source>
</evidence>
<dbReference type="Pfam" id="PF22590">
    <property type="entry name" value="Cas3-like_C_2"/>
    <property type="match status" value="1"/>
</dbReference>
<keyword evidence="8" id="KW-0067">ATP-binding</keyword>
<evidence type="ECO:0000256" key="4">
    <source>
        <dbReference type="ARBA" id="ARBA00022723"/>
    </source>
</evidence>
<dbReference type="PROSITE" id="PS51643">
    <property type="entry name" value="HD_CAS3"/>
    <property type="match status" value="1"/>
</dbReference>
<evidence type="ECO:0000313" key="13">
    <source>
        <dbReference type="EMBL" id="UOR13572.1"/>
    </source>
</evidence>
<dbReference type="SUPFAM" id="SSF109604">
    <property type="entry name" value="HD-domain/PDEase-like"/>
    <property type="match status" value="1"/>
</dbReference>
<feature type="domain" description="HD Cas3-type" evidence="12">
    <location>
        <begin position="10"/>
        <end position="202"/>
    </location>
</feature>
<dbReference type="Pfam" id="PF01966">
    <property type="entry name" value="HD"/>
    <property type="match status" value="1"/>
</dbReference>
<evidence type="ECO:0000259" key="11">
    <source>
        <dbReference type="PROSITE" id="PS51194"/>
    </source>
</evidence>